<dbReference type="InterPro" id="IPR001466">
    <property type="entry name" value="Beta-lactam-related"/>
</dbReference>
<dbReference type="EMBL" id="JBBEUB010000003">
    <property type="protein sequence ID" value="MEJ2903076.1"/>
    <property type="molecule type" value="Genomic_DNA"/>
</dbReference>
<proteinExistence type="predicted"/>
<organism evidence="3 4">
    <name type="scientific">Pedobacter panaciterrae</name>
    <dbReference type="NCBI Taxonomy" id="363849"/>
    <lineage>
        <taxon>Bacteria</taxon>
        <taxon>Pseudomonadati</taxon>
        <taxon>Bacteroidota</taxon>
        <taxon>Sphingobacteriia</taxon>
        <taxon>Sphingobacteriales</taxon>
        <taxon>Sphingobacteriaceae</taxon>
        <taxon>Pedobacter</taxon>
    </lineage>
</organism>
<feature type="domain" description="Beta-lactamase-related" evidence="2">
    <location>
        <begin position="45"/>
        <end position="370"/>
    </location>
</feature>
<dbReference type="Pfam" id="PF00144">
    <property type="entry name" value="Beta-lactamase"/>
    <property type="match status" value="1"/>
</dbReference>
<accession>A0ABU8NN81</accession>
<dbReference type="InterPro" id="IPR050789">
    <property type="entry name" value="Diverse_Enzym_Activities"/>
</dbReference>
<evidence type="ECO:0000313" key="3">
    <source>
        <dbReference type="EMBL" id="MEJ2903076.1"/>
    </source>
</evidence>
<dbReference type="PANTHER" id="PTHR43283:SF18">
    <property type="match status" value="1"/>
</dbReference>
<dbReference type="InterPro" id="IPR012338">
    <property type="entry name" value="Beta-lactam/transpept-like"/>
</dbReference>
<protein>
    <submittedName>
        <fullName evidence="3">Serine hydrolase domain-containing protein</fullName>
        <ecNumber evidence="3">3.1.1.103</ecNumber>
    </submittedName>
</protein>
<evidence type="ECO:0000313" key="4">
    <source>
        <dbReference type="Proteomes" id="UP001378956"/>
    </source>
</evidence>
<evidence type="ECO:0000259" key="2">
    <source>
        <dbReference type="Pfam" id="PF00144"/>
    </source>
</evidence>
<keyword evidence="3" id="KW-0378">Hydrolase</keyword>
<dbReference type="Proteomes" id="UP001378956">
    <property type="component" value="Unassembled WGS sequence"/>
</dbReference>
<dbReference type="PANTHER" id="PTHR43283">
    <property type="entry name" value="BETA-LACTAMASE-RELATED"/>
    <property type="match status" value="1"/>
</dbReference>
<dbReference type="GO" id="GO:0016787">
    <property type="term" value="F:hydrolase activity"/>
    <property type="evidence" value="ECO:0007669"/>
    <property type="project" value="UniProtKB-KW"/>
</dbReference>
<reference evidence="3 4" key="1">
    <citation type="submission" date="2024-03" db="EMBL/GenBank/DDBJ databases">
        <title>Sequence of Lycoming College Course Isolates.</title>
        <authorList>
            <person name="Plotts O."/>
            <person name="Newman J."/>
        </authorList>
    </citation>
    <scope>NUCLEOTIDE SEQUENCE [LARGE SCALE GENOMIC DNA]</scope>
    <source>
        <strain evidence="3 4">CJB-3</strain>
    </source>
</reference>
<dbReference type="RefSeq" id="WP_288878773.1">
    <property type="nucleotide sequence ID" value="NZ_CBFGNQ010000016.1"/>
</dbReference>
<feature type="signal peptide" evidence="1">
    <location>
        <begin position="1"/>
        <end position="21"/>
    </location>
</feature>
<gene>
    <name evidence="3" type="ORF">WAE58_11600</name>
</gene>
<keyword evidence="1" id="KW-0732">Signal</keyword>
<keyword evidence="4" id="KW-1185">Reference proteome</keyword>
<sequence length="398" mass="45489">MNKSYPAMIAFLLFISSPVLKAQQIKKIDGTSISVDSLRNKILFLMDKAKVKGLELAIFNKNKVVYKEGFGIGNDAAVKLHPSMSIYGASLSKTVFTVLVLKLVEEGVIDLDKPLQDYLPKPIYEYPQKTKWQDNYNDLKTDTLYKRITARMCLDHTTGFPNWRWDNSDQKLRVAFMPGSRYSYSGEGMVYLQTIIEKITQKSLAQLMTEKIFVPFNMKNSAYTWLPRFETDYALGYNQEGKAYEKDKDNEARSPSTLETTLDDYSKFVETLLQGHALKKQSQQEMFRPQFRLRSVTQFGPLSQKDTSANDGISLSYGLGWGLLKSPYGWGAFKEGHGDGFQHYCIVFPETGTGIVIMSNSDNGESIFKDILEIAIADKYTPWKWQNYIPYNYNSLQE</sequence>
<feature type="chain" id="PRO_5046198387" evidence="1">
    <location>
        <begin position="22"/>
        <end position="398"/>
    </location>
</feature>
<dbReference type="SUPFAM" id="SSF56601">
    <property type="entry name" value="beta-lactamase/transpeptidase-like"/>
    <property type="match status" value="1"/>
</dbReference>
<name>A0ABU8NN81_9SPHI</name>
<dbReference type="Gene3D" id="3.40.710.10">
    <property type="entry name" value="DD-peptidase/beta-lactamase superfamily"/>
    <property type="match status" value="1"/>
</dbReference>
<evidence type="ECO:0000256" key="1">
    <source>
        <dbReference type="SAM" id="SignalP"/>
    </source>
</evidence>
<dbReference type="EC" id="3.1.1.103" evidence="3"/>
<comment type="caution">
    <text evidence="3">The sequence shown here is derived from an EMBL/GenBank/DDBJ whole genome shotgun (WGS) entry which is preliminary data.</text>
</comment>